<feature type="transmembrane region" description="Helical" evidence="1">
    <location>
        <begin position="39"/>
        <end position="62"/>
    </location>
</feature>
<evidence type="ECO:0000256" key="1">
    <source>
        <dbReference type="SAM" id="Phobius"/>
    </source>
</evidence>
<gene>
    <name evidence="2" type="ORF">X797_003311</name>
</gene>
<dbReference type="eggNOG" id="ENOG502SP43">
    <property type="taxonomic scope" value="Eukaryota"/>
</dbReference>
<keyword evidence="1" id="KW-0812">Transmembrane</keyword>
<reference evidence="2 3" key="1">
    <citation type="submission" date="2014-02" db="EMBL/GenBank/DDBJ databases">
        <title>The genome sequence of the entomopathogenic fungus Metarhizium robertsii ARSEF 2575.</title>
        <authorList>
            <person name="Giuliano Garisto Donzelli B."/>
            <person name="Roe B.A."/>
            <person name="Macmil S.L."/>
            <person name="Krasnoff S.B."/>
            <person name="Gibson D.M."/>
        </authorList>
    </citation>
    <scope>NUCLEOTIDE SEQUENCE [LARGE SCALE GENOMIC DNA]</scope>
    <source>
        <strain evidence="2 3">ARSEF 2575</strain>
    </source>
</reference>
<comment type="caution">
    <text evidence="2">The sequence shown here is derived from an EMBL/GenBank/DDBJ whole genome shotgun (WGS) entry which is preliminary data.</text>
</comment>
<dbReference type="Proteomes" id="UP000030151">
    <property type="component" value="Unassembled WGS sequence"/>
</dbReference>
<keyword evidence="1" id="KW-1133">Transmembrane helix</keyword>
<dbReference type="EMBL" id="JELW01000003">
    <property type="protein sequence ID" value="EXV03511.1"/>
    <property type="molecule type" value="Genomic_DNA"/>
</dbReference>
<dbReference type="OrthoDB" id="3890746at2759"/>
<sequence length="221" mass="23776">MSSSLKNELSSSDFEVDSNEIQSHSRVQKVKLIHSLRTGLTGLALAAGIAILGLSADTLSVYNATHLPADFLLSLWPENLDIRPTTSLVAGSAIVTAMNVVSLVASKNEFVRGRIMAHSAVSLTAPVVAFIASLVAMVFFYAINASTTVDSFQSWTCRWKSVPMSTRPYFGTLCRESQTSLALAVLLVPLELLILVTACFQVVMEKKVEVSLHLRDGSASS</sequence>
<feature type="transmembrane region" description="Helical" evidence="1">
    <location>
        <begin position="181"/>
        <end position="203"/>
    </location>
</feature>
<dbReference type="HOGENOM" id="CLU_090736_0_0_1"/>
<feature type="transmembrane region" description="Helical" evidence="1">
    <location>
        <begin position="82"/>
        <end position="105"/>
    </location>
</feature>
<proteinExistence type="predicted"/>
<accession>A0A0A1V1M7</accession>
<dbReference type="PANTHER" id="PTHR42069">
    <property type="entry name" value="HYPHAL ANASTAMOSIS-8 PROTEIN"/>
    <property type="match status" value="1"/>
</dbReference>
<evidence type="ECO:0000313" key="3">
    <source>
        <dbReference type="Proteomes" id="UP000030151"/>
    </source>
</evidence>
<keyword evidence="1" id="KW-0472">Membrane</keyword>
<name>A0A0A1V1M7_9HYPO</name>
<dbReference type="AlphaFoldDB" id="A0A0A1V1M7"/>
<dbReference type="PANTHER" id="PTHR42069:SF1">
    <property type="entry name" value="MARVEL DOMAIN-CONTAINING PROTEIN"/>
    <property type="match status" value="1"/>
</dbReference>
<organism evidence="2 3">
    <name type="scientific">Metarhizium robertsii</name>
    <dbReference type="NCBI Taxonomy" id="568076"/>
    <lineage>
        <taxon>Eukaryota</taxon>
        <taxon>Fungi</taxon>
        <taxon>Dikarya</taxon>
        <taxon>Ascomycota</taxon>
        <taxon>Pezizomycotina</taxon>
        <taxon>Sordariomycetes</taxon>
        <taxon>Hypocreomycetidae</taxon>
        <taxon>Hypocreales</taxon>
        <taxon>Clavicipitaceae</taxon>
        <taxon>Metarhizium</taxon>
    </lineage>
</organism>
<evidence type="ECO:0000313" key="2">
    <source>
        <dbReference type="EMBL" id="EXV03511.1"/>
    </source>
</evidence>
<protein>
    <submittedName>
        <fullName evidence="2">Uncharacterized protein</fullName>
    </submittedName>
</protein>
<feature type="transmembrane region" description="Helical" evidence="1">
    <location>
        <begin position="117"/>
        <end position="143"/>
    </location>
</feature>